<dbReference type="Proteomes" id="UP001472866">
    <property type="component" value="Chromosome 10"/>
</dbReference>
<keyword evidence="3" id="KW-1185">Reference proteome</keyword>
<reference evidence="2 3" key="1">
    <citation type="submission" date="2024-03" db="EMBL/GenBank/DDBJ databases">
        <title>Complete genome sequence of the green alga Chloropicon roscoffensis RCC1871.</title>
        <authorList>
            <person name="Lemieux C."/>
            <person name="Pombert J.-F."/>
            <person name="Otis C."/>
            <person name="Turmel M."/>
        </authorList>
    </citation>
    <scope>NUCLEOTIDE SEQUENCE [LARGE SCALE GENOMIC DNA]</scope>
    <source>
        <strain evidence="2 3">RCC1871</strain>
    </source>
</reference>
<accession>A0AAX4PFA7</accession>
<name>A0AAX4PFA7_9CHLO</name>
<dbReference type="AlphaFoldDB" id="A0AAX4PFA7"/>
<organism evidence="2 3">
    <name type="scientific">Chloropicon roscoffensis</name>
    <dbReference type="NCBI Taxonomy" id="1461544"/>
    <lineage>
        <taxon>Eukaryota</taxon>
        <taxon>Viridiplantae</taxon>
        <taxon>Chlorophyta</taxon>
        <taxon>Chloropicophyceae</taxon>
        <taxon>Chloropicales</taxon>
        <taxon>Chloropicaceae</taxon>
        <taxon>Chloropicon</taxon>
    </lineage>
</organism>
<evidence type="ECO:0000256" key="1">
    <source>
        <dbReference type="SAM" id="MobiDB-lite"/>
    </source>
</evidence>
<dbReference type="EMBL" id="CP151510">
    <property type="protein sequence ID" value="WZN64536.1"/>
    <property type="molecule type" value="Genomic_DNA"/>
</dbReference>
<evidence type="ECO:0000313" key="3">
    <source>
        <dbReference type="Proteomes" id="UP001472866"/>
    </source>
</evidence>
<sequence>MPAGATSARPALIGCGGTEARHKSVPSRSTSIVSRRVPRVAGDLGTRGPNRRKERGSAFSLAASSEVQQTTSSAQDVFDPVASNLGQWTGVLCDLNRDGSPRELPPMYVPEAFREWGETLYEWNTYCVTRAIESGSGGLEHTTMRQVPLTACESVQAQHELESKVSSENACLALGESGCAAMAAAAFTREGRTRDASVSASFLDGPDRRIRAEVSVRLYDGEADVALQSGKVYLERRTDLEMGADELDVDGGVRQTSEVASTERGEVPDGERGTGTGFPLGVWATIQPAQGGGVVVSIGRGAEACRALYDSDLALAEVAAG</sequence>
<protein>
    <submittedName>
        <fullName evidence="2">Uncharacterized protein</fullName>
    </submittedName>
</protein>
<feature type="region of interest" description="Disordered" evidence="1">
    <location>
        <begin position="1"/>
        <end position="34"/>
    </location>
</feature>
<gene>
    <name evidence="2" type="ORF">HKI87_10g60930</name>
</gene>
<proteinExistence type="predicted"/>
<evidence type="ECO:0000313" key="2">
    <source>
        <dbReference type="EMBL" id="WZN64536.1"/>
    </source>
</evidence>